<dbReference type="EMBL" id="CP001663">
    <property type="protein sequence ID" value="AFP39667.1"/>
    <property type="molecule type" value="Genomic_DNA"/>
</dbReference>
<dbReference type="AlphaFoldDB" id="I7G1K8"/>
<proteinExistence type="predicted"/>
<accession>I7G1K8</accession>
<organism evidence="1 2">
    <name type="scientific">Mycolicibacterium smegmatis (strain ATCC 700084 / mc(2)155)</name>
    <name type="common">Mycobacterium smegmatis</name>
    <dbReference type="NCBI Taxonomy" id="246196"/>
    <lineage>
        <taxon>Bacteria</taxon>
        <taxon>Bacillati</taxon>
        <taxon>Actinomycetota</taxon>
        <taxon>Actinomycetes</taxon>
        <taxon>Mycobacteriales</taxon>
        <taxon>Mycobacteriaceae</taxon>
        <taxon>Mycolicibacterium</taxon>
    </lineage>
</organism>
<reference evidence="1 2" key="1">
    <citation type="journal article" date="2007" name="Genome Biol.">
        <title>Interrupted coding sequences in Mycobacterium smegmatis: authentic mutations or sequencing errors?</title>
        <authorList>
            <person name="Deshayes C."/>
            <person name="Perrodou E."/>
            <person name="Gallien S."/>
            <person name="Euphrasie D."/>
            <person name="Schaeffer C."/>
            <person name="Van-Dorsselaer A."/>
            <person name="Poch O."/>
            <person name="Lecompte O."/>
            <person name="Reyrat J.M."/>
        </authorList>
    </citation>
    <scope>NUCLEOTIDE SEQUENCE [LARGE SCALE GENOMIC DNA]</scope>
    <source>
        <strain evidence="2">ATCC 700084 / mc(2)155</strain>
    </source>
</reference>
<reference evidence="1 2" key="2">
    <citation type="journal article" date="2009" name="Genome Res.">
        <title>Ortho-proteogenomics: multiple proteomes investigation through orthology and a new MS-based protocol.</title>
        <authorList>
            <person name="Gallien S."/>
            <person name="Perrodou E."/>
            <person name="Carapito C."/>
            <person name="Deshayes C."/>
            <person name="Reyrat J.M."/>
            <person name="Van Dorsselaer A."/>
            <person name="Poch O."/>
            <person name="Schaeffer C."/>
            <person name="Lecompte O."/>
        </authorList>
    </citation>
    <scope>NUCLEOTIDE SEQUENCE [LARGE SCALE GENOMIC DNA]</scope>
    <source>
        <strain evidence="2">ATCC 700084 / mc(2)155</strain>
    </source>
</reference>
<dbReference type="KEGG" id="msg:MSMEI_3204"/>
<name>I7G1K8_MYCS2</name>
<evidence type="ECO:0000313" key="2">
    <source>
        <dbReference type="Proteomes" id="UP000006158"/>
    </source>
</evidence>
<dbReference type="Proteomes" id="UP000006158">
    <property type="component" value="Chromosome"/>
</dbReference>
<gene>
    <name evidence="1" type="ordered locus">MSMEI_3204</name>
</gene>
<evidence type="ECO:0000313" key="1">
    <source>
        <dbReference type="EMBL" id="AFP39667.1"/>
    </source>
</evidence>
<protein>
    <submittedName>
        <fullName evidence="1">Uncharacterized protein</fullName>
    </submittedName>
</protein>
<sequence>MTVVELDDMMCEPDTPCCSSRIHRIHPVVGLFGAPGVPSRCTFKRQGRRGPSGREIDDLV</sequence>